<dbReference type="AlphaFoldDB" id="A0A151ABP9"/>
<sequence length="281" mass="30187">MDLSLEVDAEAETVTITNNGESEVDLTGYQINFEAGTDSEVNQIRTLSGEVVIGAGESVTVAAGGGESGDVSLEDPYEGEVLNNENPDVVALLSPEDEEVARSDESGDSDDDDNEGGDDNEEKETYTLTASVIESEDNGIISADVTVDGETKTTSPQGKDDNSKTLATFELENGTYTASATYDVPDETWESDEEEVEIDGEDETVSLTVYPPDADESEDNDSDDSDESDDGTSDNSDEQSNDEEDESVDDDCPEEEPEPEPEDDCPEKEPEPEPENDCPDE</sequence>
<dbReference type="PROSITE" id="PS51841">
    <property type="entry name" value="LTD"/>
    <property type="match status" value="1"/>
</dbReference>
<feature type="region of interest" description="Disordered" evidence="1">
    <location>
        <begin position="62"/>
        <end position="281"/>
    </location>
</feature>
<organism evidence="3 4">
    <name type="scientific">Halalkalicoccus paucihalophilus</name>
    <dbReference type="NCBI Taxonomy" id="1008153"/>
    <lineage>
        <taxon>Archaea</taxon>
        <taxon>Methanobacteriati</taxon>
        <taxon>Methanobacteriota</taxon>
        <taxon>Stenosarchaea group</taxon>
        <taxon>Halobacteria</taxon>
        <taxon>Halobacteriales</taxon>
        <taxon>Halococcaceae</taxon>
        <taxon>Halalkalicoccus</taxon>
    </lineage>
</organism>
<evidence type="ECO:0000313" key="3">
    <source>
        <dbReference type="EMBL" id="KYH24797.1"/>
    </source>
</evidence>
<dbReference type="Pfam" id="PF00932">
    <property type="entry name" value="LTD"/>
    <property type="match status" value="1"/>
</dbReference>
<keyword evidence="4" id="KW-1185">Reference proteome</keyword>
<comment type="caution">
    <text evidence="3">The sequence shown here is derived from an EMBL/GenBank/DDBJ whole genome shotgun (WGS) entry which is preliminary data.</text>
</comment>
<reference evidence="3 4" key="1">
    <citation type="submission" date="2016-02" db="EMBL/GenBank/DDBJ databases">
        <title>Genome sequence of Halalkalicoccus paucihalophilus DSM 24557.</title>
        <authorList>
            <person name="Poehlein A."/>
            <person name="Daniel R."/>
        </authorList>
    </citation>
    <scope>NUCLEOTIDE SEQUENCE [LARGE SCALE GENOMIC DNA]</scope>
    <source>
        <strain evidence="3 4">DSM 24557</strain>
    </source>
</reference>
<evidence type="ECO:0000256" key="1">
    <source>
        <dbReference type="SAM" id="MobiDB-lite"/>
    </source>
</evidence>
<dbReference type="InterPro" id="IPR036415">
    <property type="entry name" value="Lamin_tail_dom_sf"/>
</dbReference>
<dbReference type="SUPFAM" id="SSF74853">
    <property type="entry name" value="Lamin A/C globular tail domain"/>
    <property type="match status" value="1"/>
</dbReference>
<evidence type="ECO:0000313" key="4">
    <source>
        <dbReference type="Proteomes" id="UP000075321"/>
    </source>
</evidence>
<dbReference type="Proteomes" id="UP000075321">
    <property type="component" value="Unassembled WGS sequence"/>
</dbReference>
<proteinExistence type="predicted"/>
<evidence type="ECO:0000259" key="2">
    <source>
        <dbReference type="PROSITE" id="PS51841"/>
    </source>
</evidence>
<dbReference type="Gene3D" id="2.60.40.1260">
    <property type="entry name" value="Lamin Tail domain"/>
    <property type="match status" value="1"/>
</dbReference>
<dbReference type="PATRIC" id="fig|1008153.3.peg.3315"/>
<dbReference type="InterPro" id="IPR001322">
    <property type="entry name" value="Lamin_tail_dom"/>
</dbReference>
<gene>
    <name evidence="3" type="ORF">HAPAU_31740</name>
</gene>
<protein>
    <recommendedName>
        <fullName evidence="2">LTD domain-containing protein</fullName>
    </recommendedName>
</protein>
<name>A0A151ABP9_9EURY</name>
<feature type="domain" description="LTD" evidence="2">
    <location>
        <begin position="1"/>
        <end position="130"/>
    </location>
</feature>
<dbReference type="EMBL" id="LTAZ01000012">
    <property type="protein sequence ID" value="KYH24797.1"/>
    <property type="molecule type" value="Genomic_DNA"/>
</dbReference>
<accession>A0A151ABP9</accession>
<feature type="compositionally biased region" description="Acidic residues" evidence="1">
    <location>
        <begin position="213"/>
        <end position="281"/>
    </location>
</feature>
<feature type="compositionally biased region" description="Acidic residues" evidence="1">
    <location>
        <begin position="184"/>
        <end position="204"/>
    </location>
</feature>
<feature type="compositionally biased region" description="Acidic residues" evidence="1">
    <location>
        <begin position="106"/>
        <end position="122"/>
    </location>
</feature>